<dbReference type="AlphaFoldDB" id="A0A8J7K8W6"/>
<gene>
    <name evidence="19" type="primary">cobS</name>
    <name evidence="20" type="ORF">IOQ59_19545</name>
</gene>
<dbReference type="PANTHER" id="PTHR34148">
    <property type="entry name" value="ADENOSYLCOBINAMIDE-GDP RIBAZOLETRANSFERASE"/>
    <property type="match status" value="1"/>
</dbReference>
<evidence type="ECO:0000256" key="14">
    <source>
        <dbReference type="ARBA" id="ARBA00025228"/>
    </source>
</evidence>
<evidence type="ECO:0000256" key="19">
    <source>
        <dbReference type="HAMAP-Rule" id="MF_00719"/>
    </source>
</evidence>
<evidence type="ECO:0000256" key="17">
    <source>
        <dbReference type="ARBA" id="ARBA00048623"/>
    </source>
</evidence>
<evidence type="ECO:0000313" key="21">
    <source>
        <dbReference type="Proteomes" id="UP000640333"/>
    </source>
</evidence>
<feature type="transmembrane region" description="Helical" evidence="19">
    <location>
        <begin position="183"/>
        <end position="210"/>
    </location>
</feature>
<protein>
    <recommendedName>
        <fullName evidence="6 19">Adenosylcobinamide-GDP ribazoletransferase</fullName>
        <ecNumber evidence="5 19">2.7.8.26</ecNumber>
    </recommendedName>
    <alternativeName>
        <fullName evidence="16 19">Cobalamin synthase</fullName>
    </alternativeName>
    <alternativeName>
        <fullName evidence="15 19">Cobalamin-5'-phosphate synthase</fullName>
    </alternativeName>
</protein>
<comment type="cofactor">
    <cofactor evidence="1 19">
        <name>Mg(2+)</name>
        <dbReference type="ChEBI" id="CHEBI:18420"/>
    </cofactor>
</comment>
<feature type="transmembrane region" description="Helical" evidence="19">
    <location>
        <begin position="40"/>
        <end position="63"/>
    </location>
</feature>
<dbReference type="HAMAP" id="MF_00719">
    <property type="entry name" value="CobS"/>
    <property type="match status" value="1"/>
</dbReference>
<keyword evidence="10 19" id="KW-0812">Transmembrane</keyword>
<keyword evidence="7 19" id="KW-1003">Cell membrane</keyword>
<accession>A0A8J7K8W6</accession>
<evidence type="ECO:0000256" key="4">
    <source>
        <dbReference type="ARBA" id="ARBA00010561"/>
    </source>
</evidence>
<evidence type="ECO:0000256" key="2">
    <source>
        <dbReference type="ARBA" id="ARBA00004651"/>
    </source>
</evidence>
<comment type="function">
    <text evidence="14 19">Joins adenosylcobinamide-GDP and alpha-ribazole to generate adenosylcobalamin (Ado-cobalamin). Also synthesizes adenosylcobalamin 5'-phosphate from adenosylcobinamide-GDP and alpha-ribazole 5'-phosphate.</text>
</comment>
<comment type="pathway">
    <text evidence="3 19">Cofactor biosynthesis; adenosylcobalamin biosynthesis; adenosylcobalamin from cob(II)yrinate a,c-diamide: step 7/7.</text>
</comment>
<evidence type="ECO:0000256" key="8">
    <source>
        <dbReference type="ARBA" id="ARBA00022573"/>
    </source>
</evidence>
<keyword evidence="11 19" id="KW-0460">Magnesium</keyword>
<dbReference type="UniPathway" id="UPA00148">
    <property type="reaction ID" value="UER00238"/>
</dbReference>
<name>A0A8J7K8W6_9GAMM</name>
<dbReference type="GO" id="GO:0051073">
    <property type="term" value="F:adenosylcobinamide-GDP ribazoletransferase activity"/>
    <property type="evidence" value="ECO:0007669"/>
    <property type="project" value="UniProtKB-UniRule"/>
</dbReference>
<organism evidence="20 21">
    <name type="scientific">Pontibacterium sinense</name>
    <dbReference type="NCBI Taxonomy" id="2781979"/>
    <lineage>
        <taxon>Bacteria</taxon>
        <taxon>Pseudomonadati</taxon>
        <taxon>Pseudomonadota</taxon>
        <taxon>Gammaproteobacteria</taxon>
        <taxon>Oceanospirillales</taxon>
        <taxon>Oceanospirillaceae</taxon>
        <taxon>Pontibacterium</taxon>
    </lineage>
</organism>
<reference evidence="20" key="1">
    <citation type="submission" date="2020-10" db="EMBL/GenBank/DDBJ databases">
        <title>Bacterium isolated from coastal waters sediment.</title>
        <authorList>
            <person name="Chen R.-J."/>
            <person name="Lu D.-C."/>
            <person name="Zhu K.-L."/>
            <person name="Du Z.-J."/>
        </authorList>
    </citation>
    <scope>NUCLEOTIDE SEQUENCE</scope>
    <source>
        <strain evidence="20">N1Y112</strain>
    </source>
</reference>
<evidence type="ECO:0000313" key="20">
    <source>
        <dbReference type="EMBL" id="MBE9399461.1"/>
    </source>
</evidence>
<sequence length="254" mass="28576">MNLRHPEVHLFFNALTFFTRIPAPSWVEFSDSNLNHASRYFPWIGLIVGATAALVYLVACMLFPPAIAITLSMVATVWLTGGFHEDGLADVCDGFGGGWKKTQILTIMKDSRLGTYGALGLVFALFMKFQTLSLIEQLIPALLLAHTLSRFAAITLIYSDDYVREDQQSKAKPLANRMSRRELMIAAIPVLLCLIPLGPKIWLVIIPVWLMRNWLSYFFRRWIGGYTGDCLGATQQLCELTVYLYFCLPFILAA</sequence>
<dbReference type="NCBIfam" id="TIGR00317">
    <property type="entry name" value="cobS"/>
    <property type="match status" value="1"/>
</dbReference>
<evidence type="ECO:0000256" key="6">
    <source>
        <dbReference type="ARBA" id="ARBA00015850"/>
    </source>
</evidence>
<dbReference type="Proteomes" id="UP000640333">
    <property type="component" value="Unassembled WGS sequence"/>
</dbReference>
<keyword evidence="13 19" id="KW-0472">Membrane</keyword>
<feature type="transmembrane region" description="Helical" evidence="19">
    <location>
        <begin position="113"/>
        <end position="135"/>
    </location>
</feature>
<keyword evidence="9 19" id="KW-0808">Transferase</keyword>
<dbReference type="GO" id="GO:0005886">
    <property type="term" value="C:plasma membrane"/>
    <property type="evidence" value="ECO:0007669"/>
    <property type="project" value="UniProtKB-SubCell"/>
</dbReference>
<keyword evidence="12 19" id="KW-1133">Transmembrane helix</keyword>
<evidence type="ECO:0000256" key="15">
    <source>
        <dbReference type="ARBA" id="ARBA00032605"/>
    </source>
</evidence>
<evidence type="ECO:0000256" key="16">
    <source>
        <dbReference type="ARBA" id="ARBA00032853"/>
    </source>
</evidence>
<evidence type="ECO:0000256" key="10">
    <source>
        <dbReference type="ARBA" id="ARBA00022692"/>
    </source>
</evidence>
<comment type="catalytic activity">
    <reaction evidence="17 19">
        <text>alpha-ribazole + adenosylcob(III)inamide-GDP = adenosylcob(III)alamin + GMP + H(+)</text>
        <dbReference type="Rhea" id="RHEA:16049"/>
        <dbReference type="ChEBI" id="CHEBI:10329"/>
        <dbReference type="ChEBI" id="CHEBI:15378"/>
        <dbReference type="ChEBI" id="CHEBI:18408"/>
        <dbReference type="ChEBI" id="CHEBI:58115"/>
        <dbReference type="ChEBI" id="CHEBI:60487"/>
        <dbReference type="EC" id="2.7.8.26"/>
    </reaction>
</comment>
<keyword evidence="21" id="KW-1185">Reference proteome</keyword>
<keyword evidence="8 19" id="KW-0169">Cobalamin biosynthesis</keyword>
<comment type="catalytic activity">
    <reaction evidence="18 19">
        <text>alpha-ribazole 5'-phosphate + adenosylcob(III)inamide-GDP = adenosylcob(III)alamin 5'-phosphate + GMP + H(+)</text>
        <dbReference type="Rhea" id="RHEA:23560"/>
        <dbReference type="ChEBI" id="CHEBI:15378"/>
        <dbReference type="ChEBI" id="CHEBI:57918"/>
        <dbReference type="ChEBI" id="CHEBI:58115"/>
        <dbReference type="ChEBI" id="CHEBI:60487"/>
        <dbReference type="ChEBI" id="CHEBI:60493"/>
        <dbReference type="EC" id="2.7.8.26"/>
    </reaction>
</comment>
<dbReference type="EC" id="2.7.8.26" evidence="5 19"/>
<comment type="caution">
    <text evidence="20">The sequence shown here is derived from an EMBL/GenBank/DDBJ whole genome shotgun (WGS) entry which is preliminary data.</text>
</comment>
<evidence type="ECO:0000256" key="3">
    <source>
        <dbReference type="ARBA" id="ARBA00004663"/>
    </source>
</evidence>
<evidence type="ECO:0000256" key="11">
    <source>
        <dbReference type="ARBA" id="ARBA00022842"/>
    </source>
</evidence>
<dbReference type="InterPro" id="IPR003805">
    <property type="entry name" value="CobS"/>
</dbReference>
<dbReference type="GO" id="GO:0008818">
    <property type="term" value="F:cobalamin 5'-phosphate synthase activity"/>
    <property type="evidence" value="ECO:0007669"/>
    <property type="project" value="UniProtKB-UniRule"/>
</dbReference>
<dbReference type="NCBIfam" id="NF001277">
    <property type="entry name" value="PRK00235.1-3"/>
    <property type="match status" value="1"/>
</dbReference>
<dbReference type="Pfam" id="PF02654">
    <property type="entry name" value="CobS"/>
    <property type="match status" value="1"/>
</dbReference>
<evidence type="ECO:0000256" key="7">
    <source>
        <dbReference type="ARBA" id="ARBA00022475"/>
    </source>
</evidence>
<comment type="similarity">
    <text evidence="4 19">Belongs to the CobS family.</text>
</comment>
<comment type="subcellular location">
    <subcellularLocation>
        <location evidence="2 19">Cell membrane</location>
        <topology evidence="2 19">Multi-pass membrane protein</topology>
    </subcellularLocation>
</comment>
<dbReference type="PANTHER" id="PTHR34148:SF1">
    <property type="entry name" value="ADENOSYLCOBINAMIDE-GDP RIBAZOLETRANSFERASE"/>
    <property type="match status" value="1"/>
</dbReference>
<evidence type="ECO:0000256" key="12">
    <source>
        <dbReference type="ARBA" id="ARBA00022989"/>
    </source>
</evidence>
<comment type="caution">
    <text evidence="19">Lacks conserved residue(s) required for the propagation of feature annotation.</text>
</comment>
<evidence type="ECO:0000256" key="13">
    <source>
        <dbReference type="ARBA" id="ARBA00023136"/>
    </source>
</evidence>
<dbReference type="EMBL" id="JADEYS010000028">
    <property type="protein sequence ID" value="MBE9399461.1"/>
    <property type="molecule type" value="Genomic_DNA"/>
</dbReference>
<evidence type="ECO:0000256" key="9">
    <source>
        <dbReference type="ARBA" id="ARBA00022679"/>
    </source>
</evidence>
<proteinExistence type="inferred from homology"/>
<dbReference type="GO" id="GO:0009236">
    <property type="term" value="P:cobalamin biosynthetic process"/>
    <property type="evidence" value="ECO:0007669"/>
    <property type="project" value="UniProtKB-UniRule"/>
</dbReference>
<evidence type="ECO:0000256" key="18">
    <source>
        <dbReference type="ARBA" id="ARBA00049504"/>
    </source>
</evidence>
<evidence type="ECO:0000256" key="1">
    <source>
        <dbReference type="ARBA" id="ARBA00001946"/>
    </source>
</evidence>
<evidence type="ECO:0000256" key="5">
    <source>
        <dbReference type="ARBA" id="ARBA00013200"/>
    </source>
</evidence>
<dbReference type="RefSeq" id="WP_193955157.1">
    <property type="nucleotide sequence ID" value="NZ_JADEYS010000028.1"/>
</dbReference>